<evidence type="ECO:0000256" key="1">
    <source>
        <dbReference type="SAM" id="Phobius"/>
    </source>
</evidence>
<gene>
    <name evidence="2" type="ORF">F993_00758</name>
</gene>
<name>A0ABN0JH26_9GAMM</name>
<protein>
    <submittedName>
        <fullName evidence="2">Uncharacterized protein</fullName>
    </submittedName>
</protein>
<dbReference type="EMBL" id="APOI01000008">
    <property type="protein sequence ID" value="ENU24514.1"/>
    <property type="molecule type" value="Genomic_DNA"/>
</dbReference>
<reference evidence="2 3" key="1">
    <citation type="submission" date="2013-02" db="EMBL/GenBank/DDBJ databases">
        <title>The Genome Sequence of Acinetobacter sp. NIPH 809.</title>
        <authorList>
            <consortium name="The Broad Institute Genome Sequencing Platform"/>
            <consortium name="The Broad Institute Genome Sequencing Center for Infectious Disease"/>
            <person name="Cerqueira G."/>
            <person name="Feldgarden M."/>
            <person name="Courvalin P."/>
            <person name="Perichon B."/>
            <person name="Grillot-Courvalin C."/>
            <person name="Clermont D."/>
            <person name="Rocha E."/>
            <person name="Yoon E.-J."/>
            <person name="Nemec A."/>
            <person name="Walker B."/>
            <person name="Young S.K."/>
            <person name="Zeng Q."/>
            <person name="Gargeya S."/>
            <person name="Fitzgerald M."/>
            <person name="Haas B."/>
            <person name="Abouelleil A."/>
            <person name="Alvarado L."/>
            <person name="Arachchi H.M."/>
            <person name="Berlin A.M."/>
            <person name="Chapman S.B."/>
            <person name="Dewar J."/>
            <person name="Goldberg J."/>
            <person name="Griggs A."/>
            <person name="Gujja S."/>
            <person name="Hansen M."/>
            <person name="Howarth C."/>
            <person name="Imamovic A."/>
            <person name="Larimer J."/>
            <person name="McCowan C."/>
            <person name="Murphy C."/>
            <person name="Neiman D."/>
            <person name="Pearson M."/>
            <person name="Priest M."/>
            <person name="Roberts A."/>
            <person name="Saif S."/>
            <person name="Shea T."/>
            <person name="Sisk P."/>
            <person name="Sykes S."/>
            <person name="Wortman J."/>
            <person name="Nusbaum C."/>
            <person name="Birren B."/>
        </authorList>
    </citation>
    <scope>NUCLEOTIDE SEQUENCE [LARGE SCALE GENOMIC DNA]</scope>
    <source>
        <strain evidence="2 3">NIPH 809</strain>
    </source>
</reference>
<dbReference type="Proteomes" id="UP000013034">
    <property type="component" value="Unassembled WGS sequence"/>
</dbReference>
<evidence type="ECO:0000313" key="2">
    <source>
        <dbReference type="EMBL" id="ENU24514.1"/>
    </source>
</evidence>
<keyword evidence="3" id="KW-1185">Reference proteome</keyword>
<organism evidence="2 3">
    <name type="scientific">Acinetobacter proteolyticus</name>
    <dbReference type="NCBI Taxonomy" id="1776741"/>
    <lineage>
        <taxon>Bacteria</taxon>
        <taxon>Pseudomonadati</taxon>
        <taxon>Pseudomonadota</taxon>
        <taxon>Gammaproteobacteria</taxon>
        <taxon>Moraxellales</taxon>
        <taxon>Moraxellaceae</taxon>
        <taxon>Acinetobacter</taxon>
    </lineage>
</organism>
<accession>A0ABN0JH26</accession>
<dbReference type="CDD" id="cd20746">
    <property type="entry name" value="FIX_Ntox15_NUC_DUF4112_RhsA-like"/>
    <property type="match status" value="1"/>
</dbReference>
<evidence type="ECO:0000313" key="3">
    <source>
        <dbReference type="Proteomes" id="UP000013034"/>
    </source>
</evidence>
<sequence length="517" mass="58592">MANNIPNATQARDALAWMTGEQKDIQEEKSIWEWMVEAIEGDFNDNRSTGQIVFDAAISMIPFVDQICDVRDLVANCKKLNEDISDQWAWVALALTLIGLFPSLGSLVKGVLKIFFLFVRRSGGKAVVKAVDSAMTWVITFLRKKQVQDYIKKYLPNVDILVYLKNEIIKVKNKLSAKELLAAFDRGIQLLDNLTNKAKYIPGLKDKIRNTVAIVRKIRNAADAPLAKALAPLNDALARVIYRLDMESYLQRTAVRNTTNVHFRGTLPEAHAITLMRTKKPRPTWLSKGSMKNKPLRPSDYRSDIDKKVKEGYPSLADYNIESFSKISADIISGPARLYRVTSPANGAFGECWVTEEVFVKIKNSPDPKAAWRKYLAVWPDWNANGQFVIYDIPAGQSIKVWRGPASSQTKDALRKETYHLEGGWEQIIFRKGEYDDTFYYPIDSYGRLSLKSPKSRDAYNSLSPAEKAKYQAVRSKIKEPNLHGPYDTNWGMTDFDEQLKDVRIGLPNISGQVINR</sequence>
<proteinExistence type="predicted"/>
<feature type="transmembrane region" description="Helical" evidence="1">
    <location>
        <begin position="88"/>
        <end position="112"/>
    </location>
</feature>
<dbReference type="InterPro" id="IPR049802">
    <property type="entry name" value="RhsC-like_FIX"/>
</dbReference>
<dbReference type="RefSeq" id="WP_004652809.1">
    <property type="nucleotide sequence ID" value="NZ_KB849179.1"/>
</dbReference>
<keyword evidence="1" id="KW-0472">Membrane</keyword>
<keyword evidence="1" id="KW-0812">Transmembrane</keyword>
<keyword evidence="1" id="KW-1133">Transmembrane helix</keyword>
<comment type="caution">
    <text evidence="2">The sequence shown here is derived from an EMBL/GenBank/DDBJ whole genome shotgun (WGS) entry which is preliminary data.</text>
</comment>